<evidence type="ECO:0000313" key="2">
    <source>
        <dbReference type="Proteomes" id="UP000790709"/>
    </source>
</evidence>
<keyword evidence="2" id="KW-1185">Reference proteome</keyword>
<accession>A0ACB8BM25</accession>
<comment type="caution">
    <text evidence="1">The sequence shown here is derived from an EMBL/GenBank/DDBJ whole genome shotgun (WGS) entry which is preliminary data.</text>
</comment>
<gene>
    <name evidence="1" type="ORF">BV22DRAFT_1193958</name>
</gene>
<reference evidence="1" key="1">
    <citation type="journal article" date="2021" name="New Phytol.">
        <title>Evolutionary innovations through gain and loss of genes in the ectomycorrhizal Boletales.</title>
        <authorList>
            <person name="Wu G."/>
            <person name="Miyauchi S."/>
            <person name="Morin E."/>
            <person name="Kuo A."/>
            <person name="Drula E."/>
            <person name="Varga T."/>
            <person name="Kohler A."/>
            <person name="Feng B."/>
            <person name="Cao Y."/>
            <person name="Lipzen A."/>
            <person name="Daum C."/>
            <person name="Hundley H."/>
            <person name="Pangilinan J."/>
            <person name="Johnson J."/>
            <person name="Barry K."/>
            <person name="LaButti K."/>
            <person name="Ng V."/>
            <person name="Ahrendt S."/>
            <person name="Min B."/>
            <person name="Choi I.G."/>
            <person name="Park H."/>
            <person name="Plett J.M."/>
            <person name="Magnuson J."/>
            <person name="Spatafora J.W."/>
            <person name="Nagy L.G."/>
            <person name="Henrissat B."/>
            <person name="Grigoriev I.V."/>
            <person name="Yang Z.L."/>
            <person name="Xu J."/>
            <person name="Martin F.M."/>
        </authorList>
    </citation>
    <scope>NUCLEOTIDE SEQUENCE</scope>
    <source>
        <strain evidence="1">KUC20120723A-06</strain>
    </source>
</reference>
<evidence type="ECO:0000313" key="1">
    <source>
        <dbReference type="EMBL" id="KAH7926961.1"/>
    </source>
</evidence>
<dbReference type="EMBL" id="MU266374">
    <property type="protein sequence ID" value="KAH7926961.1"/>
    <property type="molecule type" value="Genomic_DNA"/>
</dbReference>
<dbReference type="Proteomes" id="UP000790709">
    <property type="component" value="Unassembled WGS sequence"/>
</dbReference>
<organism evidence="1 2">
    <name type="scientific">Leucogyrophana mollusca</name>
    <dbReference type="NCBI Taxonomy" id="85980"/>
    <lineage>
        <taxon>Eukaryota</taxon>
        <taxon>Fungi</taxon>
        <taxon>Dikarya</taxon>
        <taxon>Basidiomycota</taxon>
        <taxon>Agaricomycotina</taxon>
        <taxon>Agaricomycetes</taxon>
        <taxon>Agaricomycetidae</taxon>
        <taxon>Boletales</taxon>
        <taxon>Boletales incertae sedis</taxon>
        <taxon>Leucogyrophana</taxon>
    </lineage>
</organism>
<sequence length="980" mass="108673">MYLLWETKNSPGASTSSTSSRNVTMLALANAIGALDVTKDLVPLKMAKGVLSTLSTVLTVVKDTMQNKDDFAEIVSRCNNIAESIKWSTQGKLECEIDPTVTQALSELQSFVNDIEKTVKAKEHRAVTNRAFSASMDRESIAKWKEQLDYFLQMCDQRLTVDTRTEIGDSSRALGSGADAQFEYDCEPPPPRPSMFFGRDGLVRDAVESLNDKHIVLVGPGGIGKSSIAKAILNEDTVVARFKDRRFFVRFDDINASQVTHDAFIGRIAGALGIKSNLHSSIKRSLATSHAFLVLDNAETFQDAASDADSSRIAETINELGSLPSVTMMLTTRNRRVPTNLRCATIDVPALEARAAHQAFTEIYPVGSSKDIVDRLLSTLDFHALSINLLAHVARENQWDLEELMKSWSEQQTHLLHIGEGKLRSLSATIELSLTSSSITKLGDSARRVMEVAAFLPQGINETALKDFFPDIANIRSVVDALCRLSLMYRKLGAYTMLSPIRMYISGTHQGSDIPSVDLTRVRQHYYTKLADVTDRDDGGAWIGTEDANLERLIVHDLSRATREDMAVVCRACHNFIRQLRLHKPRPIALSSVILGLPDGNHSTTLSRIAKAVPRLLPGQAPESYSKADCVLALGSLAHDLVNLTESINLYAAARQLFLLDRDHNMAACCLEYMAGEYTYLGKIADAERTLQEALTMRRKHWVLSSFDEAAINLHLGNAMMHRGRLHEALVLLASAREYFERSGHSTGYLSWAMCSLGEAELIYGNRLAARHHFEARLSLHARKHDDIGQSKSLIQLLTVEVAEGNVAEAHKILQEAFMLATGGKSPHDACVALWRRAALASDQDDFNTAEYLLRRVHIELATFGGRSDVAIPIATYISARNELFAGDYQKARKLFSSAVEYSQEQSIISYQARGTRALGEISLLEEDITDAELWFTKTRTLCDNMGIHPDFLYINVGHCQLKESHGGWKRFLEGRLQSS</sequence>
<name>A0ACB8BM25_9AGAM</name>
<proteinExistence type="predicted"/>
<protein>
    <submittedName>
        <fullName evidence="1">Uncharacterized protein</fullName>
    </submittedName>
</protein>